<dbReference type="GO" id="GO:0120147">
    <property type="term" value="F:formylglycine-generating oxidase activity"/>
    <property type="evidence" value="ECO:0007669"/>
    <property type="project" value="TreeGrafter"/>
</dbReference>
<feature type="domain" description="Sulfatase-modifying factor enzyme-like" evidence="1">
    <location>
        <begin position="1"/>
        <end position="212"/>
    </location>
</feature>
<dbReference type="EMBL" id="BLPF01000001">
    <property type="protein sequence ID" value="GFJ77147.1"/>
    <property type="molecule type" value="Genomic_DNA"/>
</dbReference>
<organism evidence="2 3">
    <name type="scientific">Phytohabitans houttuyneae</name>
    <dbReference type="NCBI Taxonomy" id="1076126"/>
    <lineage>
        <taxon>Bacteria</taxon>
        <taxon>Bacillati</taxon>
        <taxon>Actinomycetota</taxon>
        <taxon>Actinomycetes</taxon>
        <taxon>Micromonosporales</taxon>
        <taxon>Micromonosporaceae</taxon>
    </lineage>
</organism>
<comment type="caution">
    <text evidence="2">The sequence shown here is derived from an EMBL/GenBank/DDBJ whole genome shotgun (WGS) entry which is preliminary data.</text>
</comment>
<evidence type="ECO:0000313" key="3">
    <source>
        <dbReference type="Proteomes" id="UP000482800"/>
    </source>
</evidence>
<protein>
    <recommendedName>
        <fullName evidence="1">Sulfatase-modifying factor enzyme-like domain-containing protein</fullName>
    </recommendedName>
</protein>
<dbReference type="InterPro" id="IPR016187">
    <property type="entry name" value="CTDL_fold"/>
</dbReference>
<dbReference type="Proteomes" id="UP000482800">
    <property type="component" value="Unassembled WGS sequence"/>
</dbReference>
<dbReference type="SUPFAM" id="SSF56436">
    <property type="entry name" value="C-type lectin-like"/>
    <property type="match status" value="1"/>
</dbReference>
<evidence type="ECO:0000313" key="2">
    <source>
        <dbReference type="EMBL" id="GFJ77147.1"/>
    </source>
</evidence>
<reference evidence="2 3" key="1">
    <citation type="submission" date="2020-03" db="EMBL/GenBank/DDBJ databases">
        <title>Whole genome shotgun sequence of Phytohabitans houttuyneae NBRC 108639.</title>
        <authorList>
            <person name="Komaki H."/>
            <person name="Tamura T."/>
        </authorList>
    </citation>
    <scope>NUCLEOTIDE SEQUENCE [LARGE SCALE GENOMIC DNA]</scope>
    <source>
        <strain evidence="2 3">NBRC 108639</strain>
    </source>
</reference>
<dbReference type="PANTHER" id="PTHR23150:SF19">
    <property type="entry name" value="FORMYLGLYCINE-GENERATING ENZYME"/>
    <property type="match status" value="1"/>
</dbReference>
<evidence type="ECO:0000259" key="1">
    <source>
        <dbReference type="Pfam" id="PF03781"/>
    </source>
</evidence>
<dbReference type="Gene3D" id="3.90.1580.10">
    <property type="entry name" value="paralog of FGE (formylglycine-generating enzyme)"/>
    <property type="match status" value="1"/>
</dbReference>
<dbReference type="InterPro" id="IPR005532">
    <property type="entry name" value="SUMF_dom"/>
</dbReference>
<sequence length="216" mass="24241">MILIPPGTVSLADRRTRQRWAVDVAPFLLAPVPVTQAQYAGVTGDRPSAAGTGERLPVDSVSWWDAARFCNALSTRDGLAPAYRLLAGDEVEWDRDAAGYRLPTEAEWEHACRAGTTGPRYGALDEIAWYRGNSEGRAREVGGKRPNPWGLHDMLGDVWEWCWDVYDPEVYGTYRVLKGGGWFDEHWSCRVSVRRRSHPTLRIEDVGFRVARSQPA</sequence>
<dbReference type="AlphaFoldDB" id="A0A6V8K5X2"/>
<accession>A0A6V8K5X2</accession>
<proteinExistence type="predicted"/>
<dbReference type="Pfam" id="PF03781">
    <property type="entry name" value="FGE-sulfatase"/>
    <property type="match status" value="1"/>
</dbReference>
<gene>
    <name evidence="2" type="ORF">Phou_013270</name>
</gene>
<keyword evidence="3" id="KW-1185">Reference proteome</keyword>
<reference evidence="2 3" key="2">
    <citation type="submission" date="2020-03" db="EMBL/GenBank/DDBJ databases">
        <authorList>
            <person name="Ichikawa N."/>
            <person name="Kimura A."/>
            <person name="Kitahashi Y."/>
            <person name="Uohara A."/>
        </authorList>
    </citation>
    <scope>NUCLEOTIDE SEQUENCE [LARGE SCALE GENOMIC DNA]</scope>
    <source>
        <strain evidence="2 3">NBRC 108639</strain>
    </source>
</reference>
<dbReference type="InterPro" id="IPR051043">
    <property type="entry name" value="Sulfatase_Mod_Factor_Kinase"/>
</dbReference>
<dbReference type="RefSeq" id="WP_173054409.1">
    <property type="nucleotide sequence ID" value="NZ_BAABGO010000005.1"/>
</dbReference>
<dbReference type="PANTHER" id="PTHR23150">
    <property type="entry name" value="SULFATASE MODIFYING FACTOR 1, 2"/>
    <property type="match status" value="1"/>
</dbReference>
<name>A0A6V8K5X2_9ACTN</name>
<dbReference type="InterPro" id="IPR042095">
    <property type="entry name" value="SUMF_sf"/>
</dbReference>